<evidence type="ECO:0000256" key="3">
    <source>
        <dbReference type="ARBA" id="ARBA00022603"/>
    </source>
</evidence>
<evidence type="ECO:0000259" key="7">
    <source>
        <dbReference type="Pfam" id="PF00590"/>
    </source>
</evidence>
<dbReference type="GO" id="GO:0005737">
    <property type="term" value="C:cytoplasm"/>
    <property type="evidence" value="ECO:0007669"/>
    <property type="project" value="UniProtKB-SubCell"/>
</dbReference>
<dbReference type="OrthoDB" id="9809084at2"/>
<keyword evidence="2 6" id="KW-0698">rRNA processing</keyword>
<dbReference type="InterPro" id="IPR000878">
    <property type="entry name" value="4pyrrol_Mease"/>
</dbReference>
<feature type="domain" description="Tetrapyrrole methylase" evidence="7">
    <location>
        <begin position="11"/>
        <end position="213"/>
    </location>
</feature>
<dbReference type="GO" id="GO:0070677">
    <property type="term" value="F:rRNA (cytosine-2'-O-)-methyltransferase activity"/>
    <property type="evidence" value="ECO:0007669"/>
    <property type="project" value="UniProtKB-UniRule"/>
</dbReference>
<comment type="function">
    <text evidence="6">Catalyzes the 2'-O-methylation of the ribose of cytidine 1402 (C1402) in 16S rRNA.</text>
</comment>
<dbReference type="AlphaFoldDB" id="A0A545AWX7"/>
<dbReference type="NCBIfam" id="TIGR00096">
    <property type="entry name" value="16S rRNA (cytidine(1402)-2'-O)-methyltransferase"/>
    <property type="match status" value="1"/>
</dbReference>
<comment type="catalytic activity">
    <reaction evidence="6">
        <text>cytidine(1402) in 16S rRNA + S-adenosyl-L-methionine = 2'-O-methylcytidine(1402) in 16S rRNA + S-adenosyl-L-homocysteine + H(+)</text>
        <dbReference type="Rhea" id="RHEA:42924"/>
        <dbReference type="Rhea" id="RHEA-COMP:10285"/>
        <dbReference type="Rhea" id="RHEA-COMP:10286"/>
        <dbReference type="ChEBI" id="CHEBI:15378"/>
        <dbReference type="ChEBI" id="CHEBI:57856"/>
        <dbReference type="ChEBI" id="CHEBI:59789"/>
        <dbReference type="ChEBI" id="CHEBI:74495"/>
        <dbReference type="ChEBI" id="CHEBI:82748"/>
        <dbReference type="EC" id="2.1.1.198"/>
    </reaction>
</comment>
<dbReference type="PIRSF" id="PIRSF005917">
    <property type="entry name" value="MTase_YraL"/>
    <property type="match status" value="1"/>
</dbReference>
<keyword evidence="9" id="KW-1185">Reference proteome</keyword>
<evidence type="ECO:0000256" key="1">
    <source>
        <dbReference type="ARBA" id="ARBA00022490"/>
    </source>
</evidence>
<comment type="caution">
    <text evidence="8">The sequence shown here is derived from an EMBL/GenBank/DDBJ whole genome shotgun (WGS) entry which is preliminary data.</text>
</comment>
<dbReference type="InterPro" id="IPR014777">
    <property type="entry name" value="4pyrrole_Mease_sub1"/>
</dbReference>
<dbReference type="EC" id="2.1.1.198" evidence="6"/>
<accession>A0A545AWX7</accession>
<organism evidence="8 9">
    <name type="scientific">Cryptosporangium phraense</name>
    <dbReference type="NCBI Taxonomy" id="2593070"/>
    <lineage>
        <taxon>Bacteria</taxon>
        <taxon>Bacillati</taxon>
        <taxon>Actinomycetota</taxon>
        <taxon>Actinomycetes</taxon>
        <taxon>Cryptosporangiales</taxon>
        <taxon>Cryptosporangiaceae</taxon>
        <taxon>Cryptosporangium</taxon>
    </lineage>
</organism>
<dbReference type="InParanoid" id="A0A545AWX7"/>
<reference evidence="8 9" key="1">
    <citation type="submission" date="2019-07" db="EMBL/GenBank/DDBJ databases">
        <title>Cryptosporangium phraense sp. nov., isolated from plant litter.</title>
        <authorList>
            <person name="Suriyachadkun C."/>
        </authorList>
    </citation>
    <scope>NUCLEOTIDE SEQUENCE [LARGE SCALE GENOMIC DNA]</scope>
    <source>
        <strain evidence="8 9">A-T 5661</strain>
    </source>
</reference>
<dbReference type="InterPro" id="IPR035996">
    <property type="entry name" value="4pyrrol_Methylase_sf"/>
</dbReference>
<dbReference type="PANTHER" id="PTHR46111">
    <property type="entry name" value="RIBOSOMAL RNA SMALL SUBUNIT METHYLTRANSFERASE I"/>
    <property type="match status" value="1"/>
</dbReference>
<comment type="similarity">
    <text evidence="6">Belongs to the methyltransferase superfamily. RsmI family.</text>
</comment>
<keyword evidence="5 6" id="KW-0949">S-adenosyl-L-methionine</keyword>
<evidence type="ECO:0000256" key="6">
    <source>
        <dbReference type="HAMAP-Rule" id="MF_01877"/>
    </source>
</evidence>
<dbReference type="CDD" id="cd11648">
    <property type="entry name" value="RsmI"/>
    <property type="match status" value="1"/>
</dbReference>
<dbReference type="FunCoup" id="A0A545AWX7">
    <property type="interactions" value="84"/>
</dbReference>
<dbReference type="FunFam" id="3.30.950.10:FF:000002">
    <property type="entry name" value="Ribosomal RNA small subunit methyltransferase I"/>
    <property type="match status" value="1"/>
</dbReference>
<evidence type="ECO:0000313" key="9">
    <source>
        <dbReference type="Proteomes" id="UP000317982"/>
    </source>
</evidence>
<dbReference type="Gene3D" id="3.40.1010.10">
    <property type="entry name" value="Cobalt-precorrin-4 Transmethylase, Domain 1"/>
    <property type="match status" value="1"/>
</dbReference>
<protein>
    <recommendedName>
        <fullName evidence="6">Ribosomal RNA small subunit methyltransferase I</fullName>
        <ecNumber evidence="6">2.1.1.198</ecNumber>
    </recommendedName>
    <alternativeName>
        <fullName evidence="6">16S rRNA 2'-O-ribose C1402 methyltransferase</fullName>
    </alternativeName>
    <alternativeName>
        <fullName evidence="6">rRNA (cytidine-2'-O-)-methyltransferase RsmI</fullName>
    </alternativeName>
</protein>
<dbReference type="InterPro" id="IPR008189">
    <property type="entry name" value="rRNA_ssu_MeTfrase_I"/>
</dbReference>
<dbReference type="Pfam" id="PF00590">
    <property type="entry name" value="TP_methylase"/>
    <property type="match status" value="1"/>
</dbReference>
<keyword evidence="1 6" id="KW-0963">Cytoplasm</keyword>
<dbReference type="HAMAP" id="MF_01877">
    <property type="entry name" value="16SrRNA_methyltr_I"/>
    <property type="match status" value="1"/>
</dbReference>
<evidence type="ECO:0000256" key="5">
    <source>
        <dbReference type="ARBA" id="ARBA00022691"/>
    </source>
</evidence>
<dbReference type="EMBL" id="VIRS01000004">
    <property type="protein sequence ID" value="TQS45781.1"/>
    <property type="molecule type" value="Genomic_DNA"/>
</dbReference>
<dbReference type="Proteomes" id="UP000317982">
    <property type="component" value="Unassembled WGS sequence"/>
</dbReference>
<sequence length="288" mass="30088">MGRARDTGEVIILAGVPLGNPGDATDRLRDALQKADVVAAEDTRRAKRLAADLGITISGQVIRFDDVTEQRQVPAVVDRARAGDTVLLVTDGGMPSVSDPGYRLVVAAIAAEIPVEVLPGPSAVTTALTLSGLPSDRFCFEGFLPHAPGKRRATYASLATEPRTMVFFESPRRIGSSLQDAVAAFGAERPAAVCRELTKTHEEVRRGTLGELAIWAADGLLGEITVVVGGAPRPGPDDVPEPAELARRVALAEAGGVPRKEAMRAVAGAVGVPRSVVYDAVQAAKHAP</sequence>
<comment type="subcellular location">
    <subcellularLocation>
        <location evidence="6">Cytoplasm</location>
    </subcellularLocation>
</comment>
<gene>
    <name evidence="6 8" type="primary">rsmI</name>
    <name evidence="8" type="ORF">FL583_07255</name>
</gene>
<name>A0A545AWX7_9ACTN</name>
<keyword evidence="4 6" id="KW-0808">Transferase</keyword>
<dbReference type="SUPFAM" id="SSF53790">
    <property type="entry name" value="Tetrapyrrole methylase"/>
    <property type="match status" value="1"/>
</dbReference>
<evidence type="ECO:0000256" key="2">
    <source>
        <dbReference type="ARBA" id="ARBA00022552"/>
    </source>
</evidence>
<keyword evidence="3 6" id="KW-0489">Methyltransferase</keyword>
<dbReference type="InterPro" id="IPR014776">
    <property type="entry name" value="4pyrrole_Mease_sub2"/>
</dbReference>
<evidence type="ECO:0000313" key="8">
    <source>
        <dbReference type="EMBL" id="TQS45781.1"/>
    </source>
</evidence>
<proteinExistence type="inferred from homology"/>
<dbReference type="PANTHER" id="PTHR46111:SF1">
    <property type="entry name" value="RIBOSOMAL RNA SMALL SUBUNIT METHYLTRANSFERASE I"/>
    <property type="match status" value="1"/>
</dbReference>
<dbReference type="Gene3D" id="3.30.950.10">
    <property type="entry name" value="Methyltransferase, Cobalt-precorrin-4 Transmethylase, Domain 2"/>
    <property type="match status" value="1"/>
</dbReference>
<evidence type="ECO:0000256" key="4">
    <source>
        <dbReference type="ARBA" id="ARBA00022679"/>
    </source>
</evidence>